<feature type="compositionally biased region" description="Acidic residues" evidence="1">
    <location>
        <begin position="125"/>
        <end position="148"/>
    </location>
</feature>
<feature type="compositionally biased region" description="Polar residues" evidence="1">
    <location>
        <begin position="365"/>
        <end position="391"/>
    </location>
</feature>
<feature type="compositionally biased region" description="Polar residues" evidence="1">
    <location>
        <begin position="337"/>
        <end position="357"/>
    </location>
</feature>
<name>A0A2G8KWM0_STIJA</name>
<dbReference type="SUPFAM" id="SSF47769">
    <property type="entry name" value="SAM/Pointed domain"/>
    <property type="match status" value="1"/>
</dbReference>
<accession>A0A2G8KWM0</accession>
<gene>
    <name evidence="2" type="ORF">BSL78_10715</name>
</gene>
<dbReference type="Gene3D" id="1.10.150.50">
    <property type="entry name" value="Transcription Factor, Ets-1"/>
    <property type="match status" value="1"/>
</dbReference>
<dbReference type="STRING" id="307972.A0A2G8KWM0"/>
<sequence>LTDIEFWSPLVNDKDCLNAIDASRKTSKMTSNDKDLDMWTDTDVYYWVFKIDVGEAHALAMWQEAIDGKILSAMRKRQLHDICKTLSREKTSTLWQEIKKLQKQGRKSSLFGKKGKPTPITPDYPGDDSFDSDSDFDSLEEDEVDVNTEDMNHTSLMNNDPELYIAPDDNQGPQDEYEEFEQFDKAEDPENNYLAPPNDDDAPPPIPSRVPLNLDSPRLGAPDLPPRPGASPSRSPQRRNPLPPDSEEEEEDYVVPLEQVEDLYLPPKGPEADDYNEMYETPNQNDPPAFVPKMPLPSKFNLLPKPPMPKAPNKPDIITRGTPEIKTQPPLPPSNLDRPTSQTSISQRMKQFEISSGPQPPKPATPQSGLRQIMNQSKQDRPPSSTLNPSFVKNAGRFTPTSPKRTISPRAAPPLPSPTLSRPTPALPNPLPPRHPSLPSNPTPLRQTPTPPPANRPIQPLPRSFTPDLPKPMVPTSSRPNIQSVFLCQEVGISDKGLYHTGGIFESIEVSRPLKATIFYHLAIFHGRIDYERREWFYIFQYFSEKILDIVHLVSQVSRVNENSMSGCDWFHETLSRDEATTALQKYLMV</sequence>
<evidence type="ECO:0000313" key="3">
    <source>
        <dbReference type="Proteomes" id="UP000230750"/>
    </source>
</evidence>
<dbReference type="EMBL" id="MRZV01000330">
    <property type="protein sequence ID" value="PIK52403.1"/>
    <property type="molecule type" value="Genomic_DNA"/>
</dbReference>
<dbReference type="AlphaFoldDB" id="A0A2G8KWM0"/>
<reference evidence="2 3" key="1">
    <citation type="journal article" date="2017" name="PLoS Biol.">
        <title>The sea cucumber genome provides insights into morphological evolution and visceral regeneration.</title>
        <authorList>
            <person name="Zhang X."/>
            <person name="Sun L."/>
            <person name="Yuan J."/>
            <person name="Sun Y."/>
            <person name="Gao Y."/>
            <person name="Zhang L."/>
            <person name="Li S."/>
            <person name="Dai H."/>
            <person name="Hamel J.F."/>
            <person name="Liu C."/>
            <person name="Yu Y."/>
            <person name="Liu S."/>
            <person name="Lin W."/>
            <person name="Guo K."/>
            <person name="Jin S."/>
            <person name="Xu P."/>
            <person name="Storey K.B."/>
            <person name="Huan P."/>
            <person name="Zhang T."/>
            <person name="Zhou Y."/>
            <person name="Zhang J."/>
            <person name="Lin C."/>
            <person name="Li X."/>
            <person name="Xing L."/>
            <person name="Huo D."/>
            <person name="Sun M."/>
            <person name="Wang L."/>
            <person name="Mercier A."/>
            <person name="Li F."/>
            <person name="Yang H."/>
            <person name="Xiang J."/>
        </authorList>
    </citation>
    <scope>NUCLEOTIDE SEQUENCE [LARGE SCALE GENOMIC DNA]</scope>
    <source>
        <strain evidence="2">Shaxun</strain>
        <tissue evidence="2">Muscle</tissue>
    </source>
</reference>
<feature type="region of interest" description="Disordered" evidence="1">
    <location>
        <begin position="106"/>
        <end position="467"/>
    </location>
</feature>
<proteinExistence type="predicted"/>
<feature type="compositionally biased region" description="Pro residues" evidence="1">
    <location>
        <begin position="425"/>
        <end position="442"/>
    </location>
</feature>
<feature type="compositionally biased region" description="Low complexity" evidence="1">
    <location>
        <begin position="230"/>
        <end position="239"/>
    </location>
</feature>
<evidence type="ECO:0000256" key="1">
    <source>
        <dbReference type="SAM" id="MobiDB-lite"/>
    </source>
</evidence>
<keyword evidence="3" id="KW-1185">Reference proteome</keyword>
<dbReference type="Proteomes" id="UP000230750">
    <property type="component" value="Unassembled WGS sequence"/>
</dbReference>
<organism evidence="2 3">
    <name type="scientific">Stichopus japonicus</name>
    <name type="common">Sea cucumber</name>
    <dbReference type="NCBI Taxonomy" id="307972"/>
    <lineage>
        <taxon>Eukaryota</taxon>
        <taxon>Metazoa</taxon>
        <taxon>Echinodermata</taxon>
        <taxon>Eleutherozoa</taxon>
        <taxon>Echinozoa</taxon>
        <taxon>Holothuroidea</taxon>
        <taxon>Aspidochirotacea</taxon>
        <taxon>Aspidochirotida</taxon>
        <taxon>Stichopodidae</taxon>
        <taxon>Apostichopus</taxon>
    </lineage>
</organism>
<protein>
    <submittedName>
        <fullName evidence="2">Uncharacterized protein</fullName>
    </submittedName>
</protein>
<comment type="caution">
    <text evidence="2">The sequence shown here is derived from an EMBL/GenBank/DDBJ whole genome shotgun (WGS) entry which is preliminary data.</text>
</comment>
<dbReference type="InterPro" id="IPR013761">
    <property type="entry name" value="SAM/pointed_sf"/>
</dbReference>
<feature type="non-terminal residue" evidence="2">
    <location>
        <position position="1"/>
    </location>
</feature>
<evidence type="ECO:0000313" key="2">
    <source>
        <dbReference type="EMBL" id="PIK52403.1"/>
    </source>
</evidence>